<proteinExistence type="predicted"/>
<name>A0A4C1V6C0_EUMVA</name>
<accession>A0A4C1V6C0</accession>
<gene>
    <name evidence="1" type="ORF">EVAR_94063_1</name>
</gene>
<sequence length="95" mass="10698">MKAVESKTTSRRLACASHCKGNYRRMGEKRLEDSRMKIKLTTERVGFSVGTMYNIIYNKLHVCNVTMSAGAASELNAHGISDGVLEKRRKLKLNH</sequence>
<comment type="caution">
    <text evidence="1">The sequence shown here is derived from an EMBL/GenBank/DDBJ whole genome shotgun (WGS) entry which is preliminary data.</text>
</comment>
<keyword evidence="2" id="KW-1185">Reference proteome</keyword>
<evidence type="ECO:0000313" key="1">
    <source>
        <dbReference type="EMBL" id="GBP34050.1"/>
    </source>
</evidence>
<dbReference type="Proteomes" id="UP000299102">
    <property type="component" value="Unassembled WGS sequence"/>
</dbReference>
<organism evidence="1 2">
    <name type="scientific">Eumeta variegata</name>
    <name type="common">Bagworm moth</name>
    <name type="synonym">Eumeta japonica</name>
    <dbReference type="NCBI Taxonomy" id="151549"/>
    <lineage>
        <taxon>Eukaryota</taxon>
        <taxon>Metazoa</taxon>
        <taxon>Ecdysozoa</taxon>
        <taxon>Arthropoda</taxon>
        <taxon>Hexapoda</taxon>
        <taxon>Insecta</taxon>
        <taxon>Pterygota</taxon>
        <taxon>Neoptera</taxon>
        <taxon>Endopterygota</taxon>
        <taxon>Lepidoptera</taxon>
        <taxon>Glossata</taxon>
        <taxon>Ditrysia</taxon>
        <taxon>Tineoidea</taxon>
        <taxon>Psychidae</taxon>
        <taxon>Oiketicinae</taxon>
        <taxon>Eumeta</taxon>
    </lineage>
</organism>
<dbReference type="EMBL" id="BGZK01000283">
    <property type="protein sequence ID" value="GBP34050.1"/>
    <property type="molecule type" value="Genomic_DNA"/>
</dbReference>
<evidence type="ECO:0000313" key="2">
    <source>
        <dbReference type="Proteomes" id="UP000299102"/>
    </source>
</evidence>
<dbReference type="AlphaFoldDB" id="A0A4C1V6C0"/>
<reference evidence="1 2" key="1">
    <citation type="journal article" date="2019" name="Commun. Biol.">
        <title>The bagworm genome reveals a unique fibroin gene that provides high tensile strength.</title>
        <authorList>
            <person name="Kono N."/>
            <person name="Nakamura H."/>
            <person name="Ohtoshi R."/>
            <person name="Tomita M."/>
            <person name="Numata K."/>
            <person name="Arakawa K."/>
        </authorList>
    </citation>
    <scope>NUCLEOTIDE SEQUENCE [LARGE SCALE GENOMIC DNA]</scope>
</reference>
<protein>
    <submittedName>
        <fullName evidence="1">Uncharacterized protein</fullName>
    </submittedName>
</protein>